<organism evidence="10">
    <name type="scientific">marine sediment metagenome</name>
    <dbReference type="NCBI Taxonomy" id="412755"/>
    <lineage>
        <taxon>unclassified sequences</taxon>
        <taxon>metagenomes</taxon>
        <taxon>ecological metagenomes</taxon>
    </lineage>
</organism>
<evidence type="ECO:0000313" key="10">
    <source>
        <dbReference type="EMBL" id="KKK96116.1"/>
    </source>
</evidence>
<keyword evidence="4" id="KW-0808">Transferase</keyword>
<dbReference type="GO" id="GO:0003887">
    <property type="term" value="F:DNA-directed DNA polymerase activity"/>
    <property type="evidence" value="ECO:0007669"/>
    <property type="project" value="UniProtKB-KW"/>
</dbReference>
<keyword evidence="7" id="KW-0239">DNA-directed DNA polymerase</keyword>
<dbReference type="GO" id="GO:0005737">
    <property type="term" value="C:cytoplasm"/>
    <property type="evidence" value="ECO:0007669"/>
    <property type="project" value="UniProtKB-SubCell"/>
</dbReference>
<dbReference type="InterPro" id="IPR046938">
    <property type="entry name" value="DNA_clamp_sf"/>
</dbReference>
<dbReference type="GO" id="GO:0006271">
    <property type="term" value="P:DNA strand elongation involved in DNA replication"/>
    <property type="evidence" value="ECO:0007669"/>
    <property type="project" value="TreeGrafter"/>
</dbReference>
<keyword evidence="6" id="KW-0235">DNA replication</keyword>
<feature type="domain" description="DNA polymerase III beta sliding clamp C-terminal" evidence="9">
    <location>
        <begin position="93"/>
        <end position="184"/>
    </location>
</feature>
<dbReference type="GO" id="GO:0009360">
    <property type="term" value="C:DNA polymerase III complex"/>
    <property type="evidence" value="ECO:0007669"/>
    <property type="project" value="InterPro"/>
</dbReference>
<evidence type="ECO:0000256" key="5">
    <source>
        <dbReference type="ARBA" id="ARBA00022695"/>
    </source>
</evidence>
<dbReference type="GO" id="GO:0003677">
    <property type="term" value="F:DNA binding"/>
    <property type="evidence" value="ECO:0007669"/>
    <property type="project" value="UniProtKB-KW"/>
</dbReference>
<gene>
    <name evidence="10" type="ORF">LCGC14_2666000</name>
</gene>
<reference evidence="10" key="1">
    <citation type="journal article" date="2015" name="Nature">
        <title>Complex archaea that bridge the gap between prokaryotes and eukaryotes.</title>
        <authorList>
            <person name="Spang A."/>
            <person name="Saw J.H."/>
            <person name="Jorgensen S.L."/>
            <person name="Zaremba-Niedzwiedzka K."/>
            <person name="Martijn J."/>
            <person name="Lind A.E."/>
            <person name="van Eijk R."/>
            <person name="Schleper C."/>
            <person name="Guy L."/>
            <person name="Ettema T.J."/>
        </authorList>
    </citation>
    <scope>NUCLEOTIDE SEQUENCE</scope>
</reference>
<dbReference type="InterPro" id="IPR001001">
    <property type="entry name" value="DNA_polIII_beta"/>
</dbReference>
<evidence type="ECO:0000259" key="9">
    <source>
        <dbReference type="Pfam" id="PF02768"/>
    </source>
</evidence>
<dbReference type="EMBL" id="LAZR01046618">
    <property type="protein sequence ID" value="KKK96116.1"/>
    <property type="molecule type" value="Genomic_DNA"/>
</dbReference>
<evidence type="ECO:0000256" key="7">
    <source>
        <dbReference type="ARBA" id="ARBA00022932"/>
    </source>
</evidence>
<evidence type="ECO:0000256" key="3">
    <source>
        <dbReference type="ARBA" id="ARBA00022490"/>
    </source>
</evidence>
<dbReference type="CDD" id="cd00140">
    <property type="entry name" value="beta_clamp"/>
    <property type="match status" value="1"/>
</dbReference>
<proteinExistence type="inferred from homology"/>
<dbReference type="PANTHER" id="PTHR30478:SF0">
    <property type="entry name" value="BETA SLIDING CLAMP"/>
    <property type="match status" value="1"/>
</dbReference>
<feature type="non-terminal residue" evidence="10">
    <location>
        <position position="1"/>
    </location>
</feature>
<name>A0A0F9CHF0_9ZZZZ</name>
<comment type="similarity">
    <text evidence="2">Belongs to the beta sliding clamp family.</text>
</comment>
<comment type="subcellular location">
    <subcellularLocation>
        <location evidence="1">Cytoplasm</location>
    </subcellularLocation>
</comment>
<dbReference type="Pfam" id="PF02768">
    <property type="entry name" value="DNA_pol3_beta_3"/>
    <property type="match status" value="1"/>
</dbReference>
<evidence type="ECO:0000256" key="6">
    <source>
        <dbReference type="ARBA" id="ARBA00022705"/>
    </source>
</evidence>
<dbReference type="Gene3D" id="3.10.150.10">
    <property type="entry name" value="DNA Polymerase III, subunit A, domain 2"/>
    <property type="match status" value="1"/>
</dbReference>
<dbReference type="AlphaFoldDB" id="A0A0F9CHF0"/>
<comment type="caution">
    <text evidence="10">The sequence shown here is derived from an EMBL/GenBank/DDBJ whole genome shotgun (WGS) entry which is preliminary data.</text>
</comment>
<evidence type="ECO:0000256" key="2">
    <source>
        <dbReference type="ARBA" id="ARBA00010752"/>
    </source>
</evidence>
<keyword evidence="3" id="KW-0963">Cytoplasm</keyword>
<dbReference type="InterPro" id="IPR022635">
    <property type="entry name" value="DNA_polIII_beta_C"/>
</dbReference>
<sequence length="237" mass="25541">IFKTLGTALSFVVNFLIDVATEFVRFAQTLGVNVGTAIGDLQRTRIDVSVDDFTDTWDQFGDDVSKVWESGQKQAQDKIAEIVSDFGDAVPASQSKFVIDRGSLIEALKEVALATTEDPRAVRVDLTPDLVRLSAESPEYGKSEDRVPAEFLSGGDSTIHTAFNPAYLLDALKSLDGEQVVIDIGQNGFGYHGKVFGKPAILYTHGNEATRCVVMPVNAGLPATRENLGSNYHGDAA</sequence>
<evidence type="ECO:0000256" key="4">
    <source>
        <dbReference type="ARBA" id="ARBA00022679"/>
    </source>
</evidence>
<keyword evidence="8" id="KW-0238">DNA-binding</keyword>
<accession>A0A0F9CHF0</accession>
<evidence type="ECO:0000256" key="1">
    <source>
        <dbReference type="ARBA" id="ARBA00004496"/>
    </source>
</evidence>
<dbReference type="SUPFAM" id="SSF55979">
    <property type="entry name" value="DNA clamp"/>
    <property type="match status" value="1"/>
</dbReference>
<dbReference type="GO" id="GO:0008408">
    <property type="term" value="F:3'-5' exonuclease activity"/>
    <property type="evidence" value="ECO:0007669"/>
    <property type="project" value="InterPro"/>
</dbReference>
<dbReference type="PANTHER" id="PTHR30478">
    <property type="entry name" value="DNA POLYMERASE III SUBUNIT BETA"/>
    <property type="match status" value="1"/>
</dbReference>
<evidence type="ECO:0000256" key="8">
    <source>
        <dbReference type="ARBA" id="ARBA00023125"/>
    </source>
</evidence>
<protein>
    <recommendedName>
        <fullName evidence="9">DNA polymerase III beta sliding clamp C-terminal domain-containing protein</fullName>
    </recommendedName>
</protein>
<keyword evidence="5" id="KW-0548">Nucleotidyltransferase</keyword>